<dbReference type="InterPro" id="IPR051933">
    <property type="entry name" value="Resuscitation_pf_RpfB"/>
</dbReference>
<feature type="domain" description="SH3b" evidence="3">
    <location>
        <begin position="26"/>
        <end position="92"/>
    </location>
</feature>
<evidence type="ECO:0000313" key="4">
    <source>
        <dbReference type="EMBL" id="MDL5377996.1"/>
    </source>
</evidence>
<keyword evidence="1 2" id="KW-0732">Signal</keyword>
<dbReference type="InterPro" id="IPR036908">
    <property type="entry name" value="RlpA-like_sf"/>
</dbReference>
<dbReference type="PROSITE" id="PS51781">
    <property type="entry name" value="SH3B"/>
    <property type="match status" value="1"/>
</dbReference>
<dbReference type="InterPro" id="IPR003646">
    <property type="entry name" value="SH3-like_bac-type"/>
</dbReference>
<dbReference type="SUPFAM" id="SSF50685">
    <property type="entry name" value="Barwin-like endoglucanases"/>
    <property type="match status" value="1"/>
</dbReference>
<dbReference type="PANTHER" id="PTHR39160">
    <property type="entry name" value="CELL WALL-BINDING PROTEIN YOCH"/>
    <property type="match status" value="1"/>
</dbReference>
<gene>
    <name evidence="4" type="ORF">QR695_13385</name>
</gene>
<accession>A0ABT7MS60</accession>
<dbReference type="RefSeq" id="WP_214717535.1">
    <property type="nucleotide sequence ID" value="NZ_CP183077.1"/>
</dbReference>
<evidence type="ECO:0000256" key="2">
    <source>
        <dbReference type="SAM" id="SignalP"/>
    </source>
</evidence>
<protein>
    <submittedName>
        <fullName evidence="4">3D domain-containing protein</fullName>
    </submittedName>
</protein>
<name>A0ABT7MS60_9BACL</name>
<feature type="signal peptide" evidence="2">
    <location>
        <begin position="1"/>
        <end position="19"/>
    </location>
</feature>
<dbReference type="Gene3D" id="2.30.30.40">
    <property type="entry name" value="SH3 Domains"/>
    <property type="match status" value="1"/>
</dbReference>
<dbReference type="SMART" id="SM00287">
    <property type="entry name" value="SH3b"/>
    <property type="match status" value="1"/>
</dbReference>
<dbReference type="Gene3D" id="2.40.40.10">
    <property type="entry name" value="RlpA-like domain"/>
    <property type="match status" value="1"/>
</dbReference>
<proteinExistence type="predicted"/>
<feature type="chain" id="PRO_5046863275" evidence="2">
    <location>
        <begin position="20"/>
        <end position="202"/>
    </location>
</feature>
<evidence type="ECO:0000259" key="3">
    <source>
        <dbReference type="PROSITE" id="PS51781"/>
    </source>
</evidence>
<evidence type="ECO:0000313" key="5">
    <source>
        <dbReference type="Proteomes" id="UP001230807"/>
    </source>
</evidence>
<evidence type="ECO:0000256" key="1">
    <source>
        <dbReference type="ARBA" id="ARBA00022729"/>
    </source>
</evidence>
<dbReference type="InterPro" id="IPR059180">
    <property type="entry name" value="3D_YorM"/>
</dbReference>
<keyword evidence="5" id="KW-1185">Reference proteome</keyword>
<dbReference type="PANTHER" id="PTHR39160:SF4">
    <property type="entry name" value="RESUSCITATION-PROMOTING FACTOR RPFB"/>
    <property type="match status" value="1"/>
</dbReference>
<dbReference type="EMBL" id="JASWER010000014">
    <property type="protein sequence ID" value="MDL5377996.1"/>
    <property type="molecule type" value="Genomic_DNA"/>
</dbReference>
<comment type="caution">
    <text evidence="4">The sequence shown here is derived from an EMBL/GenBank/DDBJ whole genome shotgun (WGS) entry which is preliminary data.</text>
</comment>
<sequence length="202" mass="21691">MLKKIGTVLLLTVMTLAMLLPQQQVEASSKVYVQSQVNGLNVRSAGTLSGKVIGKINKGQQLQRTGSKGAWIRVNYKGKTGWVSAKYLKAVKKSAKSVAKTSMKSKTYKMNASAYTPYCKGCSGVTALGWNVRAQKRNVIAVDPRVIPLGKKVQVYVAGKLMGTYTAADAGGAIKGNKIDILMYSQSAALKFGRKTVTVKVL</sequence>
<organism evidence="4 5">
    <name type="scientific">Exiguobacterium mexicanum</name>
    <dbReference type="NCBI Taxonomy" id="340146"/>
    <lineage>
        <taxon>Bacteria</taxon>
        <taxon>Bacillati</taxon>
        <taxon>Bacillota</taxon>
        <taxon>Bacilli</taxon>
        <taxon>Bacillales</taxon>
        <taxon>Bacillales Family XII. Incertae Sedis</taxon>
        <taxon>Exiguobacterium</taxon>
    </lineage>
</organism>
<dbReference type="Proteomes" id="UP001230807">
    <property type="component" value="Unassembled WGS sequence"/>
</dbReference>
<reference evidence="4 5" key="1">
    <citation type="submission" date="2023-06" db="EMBL/GenBank/DDBJ databases">
        <title>Influencing factors and mechanism of Cr(VI) reduction by facultative anaerobic Exiguobacterium sp. PY14.</title>
        <authorList>
            <person name="Zou L."/>
        </authorList>
    </citation>
    <scope>NUCLEOTIDE SEQUENCE [LARGE SCALE GENOMIC DNA]</scope>
    <source>
        <strain evidence="4 5">PY14</strain>
    </source>
</reference>
<dbReference type="Pfam" id="PF08239">
    <property type="entry name" value="SH3_3"/>
    <property type="match status" value="1"/>
</dbReference>
<dbReference type="Pfam" id="PF06725">
    <property type="entry name" value="3D"/>
    <property type="match status" value="1"/>
</dbReference>
<dbReference type="CDD" id="cd14667">
    <property type="entry name" value="3D_containing_proteins"/>
    <property type="match status" value="1"/>
</dbReference>
<dbReference type="InterPro" id="IPR010611">
    <property type="entry name" value="3D_dom"/>
</dbReference>